<accession>A0A3S3R3Q4</accession>
<keyword evidence="4" id="KW-1185">Reference proteome</keyword>
<gene>
    <name evidence="3" type="ORF">H206_02717</name>
</gene>
<proteinExistence type="predicted"/>
<dbReference type="InterPro" id="IPR011460">
    <property type="entry name" value="Lcl_C"/>
</dbReference>
<dbReference type="SUPFAM" id="SSF52047">
    <property type="entry name" value="RNI-like"/>
    <property type="match status" value="1"/>
</dbReference>
<dbReference type="Pfam" id="PF13855">
    <property type="entry name" value="LRR_8"/>
    <property type="match status" value="1"/>
</dbReference>
<sequence>MKRLLFSLSLLALPALLNAQTLTVNDIGVMHRLKMRIQFSGEREAHVVSADILPAKVLEAELLDLSGSPLYEVPPWLKRFTNLRHLDLSGTSLGKESSIAVDTLAELRNALQAMPQLDVLNLADNPLFSHAADQSLASIWQSLPHLRKLNLSNTQGTAKNYGSLAALTALSELDLSRNRIGNELAMLELNKLRKVIYLNVSDNGMSAFPEQALPTTLLRQLDMSNNSLEKIPFVDMSELESWNLQGNGAVRLAFRYGSSFLMTKIRQLIFDSGSDYDNLYQLPKGLPEKVRSNACAAAQGNIKIGQYIDHCDGTVTDTKTGLMWKRCSEGLSGTYSGAYCEKGRTKDKYWIYPWDDAVQLFAHNEYSGYTDWHLPTIDELKTLIFCSNGRKRQGNGCNKGSERPTINQEIFPNTIPDSYWSMSLPDGKADEAWSVLFCSGEADSHWKESQSSIRLVRGGQ</sequence>
<feature type="domain" description="Lcl C-terminal" evidence="2">
    <location>
        <begin position="313"/>
        <end position="457"/>
    </location>
</feature>
<dbReference type="InterPro" id="IPR052595">
    <property type="entry name" value="LRRC69/RLP"/>
</dbReference>
<keyword evidence="1" id="KW-0732">Signal</keyword>
<protein>
    <submittedName>
        <fullName evidence="3">Leucine rich repeat-containing protein</fullName>
    </submittedName>
</protein>
<name>A0A3S3R3Q4_9BACT</name>
<reference evidence="3 4" key="1">
    <citation type="submission" date="2017-01" db="EMBL/GenBank/DDBJ databases">
        <title>The cable genome- insights into the physiology and evolution of filamentous bacteria capable of sulfide oxidation via long distance electron transfer.</title>
        <authorList>
            <person name="Schreiber L."/>
            <person name="Bjerg J.T."/>
            <person name="Boggild A."/>
            <person name="Van De Vossenberg J."/>
            <person name="Meysman F."/>
            <person name="Nielsen L.P."/>
            <person name="Schramm A."/>
            <person name="Kjeldsen K.U."/>
        </authorList>
    </citation>
    <scope>NUCLEOTIDE SEQUENCE [LARGE SCALE GENOMIC DNA]</scope>
    <source>
        <strain evidence="3">MCF</strain>
    </source>
</reference>
<evidence type="ECO:0000256" key="1">
    <source>
        <dbReference type="SAM" id="SignalP"/>
    </source>
</evidence>
<dbReference type="Gene3D" id="3.80.10.10">
    <property type="entry name" value="Ribonuclease Inhibitor"/>
    <property type="match status" value="2"/>
</dbReference>
<comment type="caution">
    <text evidence="3">The sequence shown here is derived from an EMBL/GenBank/DDBJ whole genome shotgun (WGS) entry which is preliminary data.</text>
</comment>
<feature type="chain" id="PRO_5018539949" evidence="1">
    <location>
        <begin position="20"/>
        <end position="460"/>
    </location>
</feature>
<dbReference type="InterPro" id="IPR032675">
    <property type="entry name" value="LRR_dom_sf"/>
</dbReference>
<dbReference type="PANTHER" id="PTHR48057">
    <property type="entry name" value="LEUCINE-RICH REPEAT SERINE/THREONINE-PROTEIN KINASE 1"/>
    <property type="match status" value="1"/>
</dbReference>
<dbReference type="Pfam" id="PF07603">
    <property type="entry name" value="Lcl_C"/>
    <property type="match status" value="1"/>
</dbReference>
<dbReference type="EMBL" id="MTKO01000118">
    <property type="protein sequence ID" value="RWX43536.1"/>
    <property type="molecule type" value="Genomic_DNA"/>
</dbReference>
<evidence type="ECO:0000313" key="3">
    <source>
        <dbReference type="EMBL" id="RWX43536.1"/>
    </source>
</evidence>
<dbReference type="AlphaFoldDB" id="A0A3S3R3Q4"/>
<evidence type="ECO:0000259" key="2">
    <source>
        <dbReference type="Pfam" id="PF07603"/>
    </source>
</evidence>
<feature type="signal peptide" evidence="1">
    <location>
        <begin position="1"/>
        <end position="19"/>
    </location>
</feature>
<organism evidence="3 4">
    <name type="scientific">Candidatus Electrothrix aarhusensis</name>
    <dbReference type="NCBI Taxonomy" id="1859131"/>
    <lineage>
        <taxon>Bacteria</taxon>
        <taxon>Pseudomonadati</taxon>
        <taxon>Thermodesulfobacteriota</taxon>
        <taxon>Desulfobulbia</taxon>
        <taxon>Desulfobulbales</taxon>
        <taxon>Desulfobulbaceae</taxon>
        <taxon>Candidatus Electrothrix</taxon>
    </lineage>
</organism>
<dbReference type="Proteomes" id="UP000287853">
    <property type="component" value="Unassembled WGS sequence"/>
</dbReference>
<dbReference type="PANTHER" id="PTHR48057:SF7">
    <property type="entry name" value="LEUCINE-RICH REPEAT SERINE_THREONINE-PROTEIN KINASE 1"/>
    <property type="match status" value="1"/>
</dbReference>
<dbReference type="InterPro" id="IPR001611">
    <property type="entry name" value="Leu-rich_rpt"/>
</dbReference>
<evidence type="ECO:0000313" key="4">
    <source>
        <dbReference type="Proteomes" id="UP000287853"/>
    </source>
</evidence>